<evidence type="ECO:0000256" key="1">
    <source>
        <dbReference type="SAM" id="Phobius"/>
    </source>
</evidence>
<accession>A0AAE4BTQ3</accession>
<dbReference type="RefSeq" id="WP_309941330.1">
    <property type="nucleotide sequence ID" value="NZ_AP025305.1"/>
</dbReference>
<sequence>MKNNPIIFESKPTLFNQFIGITAIFISIGFGSVYYSNGNIIGLSFILLTFFTLGVIILFDWKKVEIYENQIIIRRVHKNKKIKLSEIIDFQISTDKFNVKHADVSSVINYKGEKINIILENNKNIYLKSIQLKNFVSMRRTLRYVMNCERKSLSTNALKVNSIKMKSFNKDLELVPQHGFTSLVMIF</sequence>
<dbReference type="EMBL" id="JAVDQD010000006">
    <property type="protein sequence ID" value="MDR6240941.1"/>
    <property type="molecule type" value="Genomic_DNA"/>
</dbReference>
<feature type="transmembrane region" description="Helical" evidence="1">
    <location>
        <begin position="12"/>
        <end position="34"/>
    </location>
</feature>
<name>A0AAE4BTQ3_9BACT</name>
<dbReference type="AlphaFoldDB" id="A0AAE4BTQ3"/>
<dbReference type="Proteomes" id="UP001185092">
    <property type="component" value="Unassembled WGS sequence"/>
</dbReference>
<keyword evidence="3" id="KW-1185">Reference proteome</keyword>
<protein>
    <submittedName>
        <fullName evidence="2">Uncharacterized protein</fullName>
    </submittedName>
</protein>
<feature type="transmembrane region" description="Helical" evidence="1">
    <location>
        <begin position="40"/>
        <end position="59"/>
    </location>
</feature>
<comment type="caution">
    <text evidence="2">The sequence shown here is derived from an EMBL/GenBank/DDBJ whole genome shotgun (WGS) entry which is preliminary data.</text>
</comment>
<keyword evidence="1" id="KW-0472">Membrane</keyword>
<reference evidence="2" key="1">
    <citation type="submission" date="2023-07" db="EMBL/GenBank/DDBJ databases">
        <title>Genomic Encyclopedia of Type Strains, Phase IV (KMG-IV): sequencing the most valuable type-strain genomes for metagenomic binning, comparative biology and taxonomic classification.</title>
        <authorList>
            <person name="Goeker M."/>
        </authorList>
    </citation>
    <scope>NUCLEOTIDE SEQUENCE</scope>
    <source>
        <strain evidence="2">DSM 26174</strain>
    </source>
</reference>
<organism evidence="2 3">
    <name type="scientific">Aureibacter tunicatorum</name>
    <dbReference type="NCBI Taxonomy" id="866807"/>
    <lineage>
        <taxon>Bacteria</taxon>
        <taxon>Pseudomonadati</taxon>
        <taxon>Bacteroidota</taxon>
        <taxon>Cytophagia</taxon>
        <taxon>Cytophagales</taxon>
        <taxon>Persicobacteraceae</taxon>
        <taxon>Aureibacter</taxon>
    </lineage>
</organism>
<proteinExistence type="predicted"/>
<gene>
    <name evidence="2" type="ORF">HNQ88_004017</name>
</gene>
<evidence type="ECO:0000313" key="3">
    <source>
        <dbReference type="Proteomes" id="UP001185092"/>
    </source>
</evidence>
<keyword evidence="1" id="KW-0812">Transmembrane</keyword>
<keyword evidence="1" id="KW-1133">Transmembrane helix</keyword>
<evidence type="ECO:0000313" key="2">
    <source>
        <dbReference type="EMBL" id="MDR6240941.1"/>
    </source>
</evidence>